<protein>
    <submittedName>
        <fullName evidence="4">TetR family transcriptional regulator</fullName>
    </submittedName>
</protein>
<comment type="caution">
    <text evidence="4">The sequence shown here is derived from an EMBL/GenBank/DDBJ whole genome shotgun (WGS) entry which is preliminary data.</text>
</comment>
<keyword evidence="1 2" id="KW-0238">DNA-binding</keyword>
<accession>A0A0Q2QUP0</accession>
<dbReference type="RefSeq" id="WP_050780285.1">
    <property type="nucleotide sequence ID" value="NZ_CABLCD010000017.1"/>
</dbReference>
<feature type="domain" description="HTH tetR-type" evidence="3">
    <location>
        <begin position="16"/>
        <end position="76"/>
    </location>
</feature>
<dbReference type="PANTHER" id="PTHR30055:SF207">
    <property type="entry name" value="HTH-TYPE TRANSCRIPTIONAL REPRESSOR FATR"/>
    <property type="match status" value="1"/>
</dbReference>
<dbReference type="Gene3D" id="1.10.357.10">
    <property type="entry name" value="Tetracycline Repressor, domain 2"/>
    <property type="match status" value="1"/>
</dbReference>
<dbReference type="EMBL" id="LKHS01000029">
    <property type="protein sequence ID" value="KQH83757.1"/>
    <property type="molecule type" value="Genomic_DNA"/>
</dbReference>
<dbReference type="InterPro" id="IPR054422">
    <property type="entry name" value="TetR-like_HI_0893_C"/>
</dbReference>
<dbReference type="InterPro" id="IPR023772">
    <property type="entry name" value="DNA-bd_HTH_TetR-type_CS"/>
</dbReference>
<dbReference type="InterPro" id="IPR009057">
    <property type="entry name" value="Homeodomain-like_sf"/>
</dbReference>
<dbReference type="PANTHER" id="PTHR30055">
    <property type="entry name" value="HTH-TYPE TRANSCRIPTIONAL REGULATOR RUTR"/>
    <property type="match status" value="1"/>
</dbReference>
<evidence type="ECO:0000313" key="4">
    <source>
        <dbReference type="EMBL" id="KQH83757.1"/>
    </source>
</evidence>
<dbReference type="InParanoid" id="A0A0Q2QUP0"/>
<evidence type="ECO:0000259" key="3">
    <source>
        <dbReference type="PROSITE" id="PS50977"/>
    </source>
</evidence>
<evidence type="ECO:0000256" key="2">
    <source>
        <dbReference type="PROSITE-ProRule" id="PRU00335"/>
    </source>
</evidence>
<sequence>MNVHSLRNFSVPDQLTDKRLAILESAETLIAELGFRGLSMHKLARKADVAAGTLYRYFDDKEHLLREVRLHVSRRIADAVQDNVSDDMPLKQRFRTMWLNIWSLANSDSDLICNYVQYESLPTTTGCNIKELERKMFTKVDLLFDQGKAQGLFKPLDNQILAALSFETTVALAQKHASGLYQLSNDDLQAVIEACWDTIIQH</sequence>
<evidence type="ECO:0000313" key="5">
    <source>
        <dbReference type="Proteomes" id="UP000051221"/>
    </source>
</evidence>
<dbReference type="PRINTS" id="PR00455">
    <property type="entry name" value="HTHTETR"/>
</dbReference>
<dbReference type="Pfam" id="PF22604">
    <property type="entry name" value="TetR_HI_0893_C"/>
    <property type="match status" value="1"/>
</dbReference>
<dbReference type="PROSITE" id="PS01081">
    <property type="entry name" value="HTH_TETR_1"/>
    <property type="match status" value="1"/>
</dbReference>
<gene>
    <name evidence="4" type="ORF">AMR76_21345</name>
</gene>
<feature type="DNA-binding region" description="H-T-H motif" evidence="2">
    <location>
        <begin position="39"/>
        <end position="58"/>
    </location>
</feature>
<dbReference type="GeneID" id="50534136"/>
<dbReference type="SUPFAM" id="SSF46689">
    <property type="entry name" value="Homeodomain-like"/>
    <property type="match status" value="1"/>
</dbReference>
<dbReference type="InterPro" id="IPR050109">
    <property type="entry name" value="HTH-type_TetR-like_transc_reg"/>
</dbReference>
<proteinExistence type="predicted"/>
<evidence type="ECO:0000256" key="1">
    <source>
        <dbReference type="ARBA" id="ARBA00023125"/>
    </source>
</evidence>
<dbReference type="GO" id="GO:0003700">
    <property type="term" value="F:DNA-binding transcription factor activity"/>
    <property type="evidence" value="ECO:0007669"/>
    <property type="project" value="TreeGrafter"/>
</dbReference>
<reference evidence="4 5" key="1">
    <citation type="submission" date="2015-08" db="EMBL/GenBank/DDBJ databases">
        <title>Antibacterial properties of a collection of Vibrionaceae strains.</title>
        <authorList>
            <person name="Giubergia S."/>
        </authorList>
    </citation>
    <scope>NUCLEOTIDE SEQUENCE [LARGE SCALE GENOMIC DNA]</scope>
    <source>
        <strain evidence="4 5">S0821</strain>
    </source>
</reference>
<name>A0A0Q2QUP0_VIBFU</name>
<dbReference type="Pfam" id="PF00440">
    <property type="entry name" value="TetR_N"/>
    <property type="match status" value="1"/>
</dbReference>
<dbReference type="Proteomes" id="UP000051221">
    <property type="component" value="Unassembled WGS sequence"/>
</dbReference>
<dbReference type="InterPro" id="IPR001647">
    <property type="entry name" value="HTH_TetR"/>
</dbReference>
<organism evidence="4 5">
    <name type="scientific">Vibrio furnissii</name>
    <dbReference type="NCBI Taxonomy" id="29494"/>
    <lineage>
        <taxon>Bacteria</taxon>
        <taxon>Pseudomonadati</taxon>
        <taxon>Pseudomonadota</taxon>
        <taxon>Gammaproteobacteria</taxon>
        <taxon>Vibrionales</taxon>
        <taxon>Vibrionaceae</taxon>
        <taxon>Vibrio</taxon>
    </lineage>
</organism>
<dbReference type="PROSITE" id="PS50977">
    <property type="entry name" value="HTH_TETR_2"/>
    <property type="match status" value="1"/>
</dbReference>
<keyword evidence="5" id="KW-1185">Reference proteome</keyword>
<dbReference type="GO" id="GO:0000976">
    <property type="term" value="F:transcription cis-regulatory region binding"/>
    <property type="evidence" value="ECO:0007669"/>
    <property type="project" value="TreeGrafter"/>
</dbReference>
<dbReference type="AlphaFoldDB" id="A0A0Q2QUP0"/>